<comment type="similarity">
    <text evidence="2 8">Belongs to the UPL family. K-HECT subfamily.</text>
</comment>
<dbReference type="InterPro" id="IPR011989">
    <property type="entry name" value="ARM-like"/>
</dbReference>
<evidence type="ECO:0000256" key="5">
    <source>
        <dbReference type="ARBA" id="ARBA00022786"/>
    </source>
</evidence>
<dbReference type="InterPro" id="IPR010606">
    <property type="entry name" value="Mib_Herc2"/>
</dbReference>
<feature type="active site" description="Glycyl thioester intermediate" evidence="7">
    <location>
        <position position="2467"/>
    </location>
</feature>
<evidence type="ECO:0000313" key="12">
    <source>
        <dbReference type="Proteomes" id="UP000095280"/>
    </source>
</evidence>
<evidence type="ECO:0000256" key="7">
    <source>
        <dbReference type="PROSITE-ProRule" id="PRU00104"/>
    </source>
</evidence>
<dbReference type="InterPro" id="IPR041200">
    <property type="entry name" value="FKBP3_BTHB"/>
</dbReference>
<feature type="compositionally biased region" description="Basic and acidic residues" evidence="9">
    <location>
        <begin position="632"/>
        <end position="647"/>
    </location>
</feature>
<evidence type="ECO:0000256" key="3">
    <source>
        <dbReference type="ARBA" id="ARBA00022553"/>
    </source>
</evidence>
<dbReference type="Pfam" id="PF25579">
    <property type="entry name" value="TPR_TRIP12_N"/>
    <property type="match status" value="1"/>
</dbReference>
<dbReference type="FunFam" id="3.30.2410.10:FF:000007">
    <property type="entry name" value="Putative E3 ubiquitin-protein ligase HECTD1"/>
    <property type="match status" value="1"/>
</dbReference>
<feature type="repeat" description="ANK" evidence="6">
    <location>
        <begin position="390"/>
        <end position="422"/>
    </location>
</feature>
<dbReference type="Pfam" id="PF00632">
    <property type="entry name" value="HECT"/>
    <property type="match status" value="1"/>
</dbReference>
<dbReference type="GO" id="GO:0070534">
    <property type="term" value="P:protein K63-linked ubiquitination"/>
    <property type="evidence" value="ECO:0007669"/>
    <property type="project" value="TreeGrafter"/>
</dbReference>
<dbReference type="PROSITE" id="PS50297">
    <property type="entry name" value="ANK_REP_REGION"/>
    <property type="match status" value="2"/>
</dbReference>
<dbReference type="InterPro" id="IPR000569">
    <property type="entry name" value="HECT_dom"/>
</dbReference>
<dbReference type="SUPFAM" id="SSF48403">
    <property type="entry name" value="Ankyrin repeat"/>
    <property type="match status" value="1"/>
</dbReference>
<feature type="domain" description="MIB/HERC2" evidence="11">
    <location>
        <begin position="1222"/>
        <end position="1295"/>
    </location>
</feature>
<evidence type="ECO:0000256" key="8">
    <source>
        <dbReference type="RuleBase" id="RU369009"/>
    </source>
</evidence>
<evidence type="ECO:0000256" key="2">
    <source>
        <dbReference type="ARBA" id="ARBA00006331"/>
    </source>
</evidence>
<dbReference type="EC" id="2.3.2.26" evidence="8"/>
<dbReference type="Gene3D" id="3.30.2410.10">
    <property type="entry name" value="Hect, E3 ligase catalytic domain"/>
    <property type="match status" value="1"/>
</dbReference>
<comment type="pathway">
    <text evidence="8">Protein modification; protein ubiquitination.</text>
</comment>
<evidence type="ECO:0000259" key="10">
    <source>
        <dbReference type="PROSITE" id="PS50237"/>
    </source>
</evidence>
<dbReference type="GO" id="GO:0061630">
    <property type="term" value="F:ubiquitin protein ligase activity"/>
    <property type="evidence" value="ECO:0007669"/>
    <property type="project" value="UniProtKB-UniRule"/>
</dbReference>
<dbReference type="GO" id="GO:0016607">
    <property type="term" value="C:nuclear speck"/>
    <property type="evidence" value="ECO:0007669"/>
    <property type="project" value="TreeGrafter"/>
</dbReference>
<dbReference type="PROSITE" id="PS50237">
    <property type="entry name" value="HECT"/>
    <property type="match status" value="1"/>
</dbReference>
<comment type="catalytic activity">
    <reaction evidence="1 8">
        <text>S-ubiquitinyl-[E2 ubiquitin-conjugating enzyme]-L-cysteine + [acceptor protein]-L-lysine = [E2 ubiquitin-conjugating enzyme]-L-cysteine + N(6)-ubiquitinyl-[acceptor protein]-L-lysine.</text>
        <dbReference type="EC" id="2.3.2.26"/>
    </reaction>
</comment>
<keyword evidence="5 7" id="KW-0833">Ubl conjugation pathway</keyword>
<dbReference type="GO" id="GO:0046872">
    <property type="term" value="F:metal ion binding"/>
    <property type="evidence" value="ECO:0007669"/>
    <property type="project" value="InterPro"/>
</dbReference>
<dbReference type="Proteomes" id="UP000095280">
    <property type="component" value="Unplaced"/>
</dbReference>
<protein>
    <recommendedName>
        <fullName evidence="8">E3 ubiquitin-protein ligase</fullName>
        <ecNumber evidence="8">2.3.2.26</ecNumber>
    </recommendedName>
</protein>
<dbReference type="CDD" id="cd21062">
    <property type="entry name" value="BTHB_HectD1"/>
    <property type="match status" value="1"/>
</dbReference>
<feature type="compositionally biased region" description="Gly residues" evidence="9">
    <location>
        <begin position="1525"/>
        <end position="1549"/>
    </location>
</feature>
<dbReference type="Gene3D" id="1.25.10.10">
    <property type="entry name" value="Leucine-rich Repeat Variant"/>
    <property type="match status" value="1"/>
</dbReference>
<feature type="compositionally biased region" description="Low complexity" evidence="9">
    <location>
        <begin position="1570"/>
        <end position="1587"/>
    </location>
</feature>
<dbReference type="Gene3D" id="3.90.1750.10">
    <property type="entry name" value="Hect, E3 ligase catalytic domains"/>
    <property type="match status" value="1"/>
</dbReference>
<feature type="region of interest" description="Disordered" evidence="9">
    <location>
        <begin position="1520"/>
        <end position="1617"/>
    </location>
</feature>
<dbReference type="Pfam" id="PF18410">
    <property type="entry name" value="BTHB"/>
    <property type="match status" value="1"/>
</dbReference>
<evidence type="ECO:0000259" key="11">
    <source>
        <dbReference type="PROSITE" id="PS51416"/>
    </source>
</evidence>
<comment type="function">
    <text evidence="8">E3 ubiquitin-protein ligase which accepts ubiquitin from an E2 ubiquitin-conjugating enzyme in the form of a thioester and then directly transfers the ubiquitin to targeted substrates.</text>
</comment>
<dbReference type="SMART" id="SM00119">
    <property type="entry name" value="HECTc"/>
    <property type="match status" value="1"/>
</dbReference>
<dbReference type="WBParaSite" id="maker-uti_cns_0001430-snap-gene-0.17-mRNA-1">
    <property type="protein sequence ID" value="maker-uti_cns_0001430-snap-gene-0.17-mRNA-1"/>
    <property type="gene ID" value="maker-uti_cns_0001430-snap-gene-0.17"/>
</dbReference>
<dbReference type="SUPFAM" id="SSF56204">
    <property type="entry name" value="Hect, E3 ligase catalytic domain"/>
    <property type="match status" value="1"/>
</dbReference>
<dbReference type="UniPathway" id="UPA00143"/>
<feature type="compositionally biased region" description="Polar residues" evidence="9">
    <location>
        <begin position="1556"/>
        <end position="1569"/>
    </location>
</feature>
<feature type="compositionally biased region" description="Low complexity" evidence="9">
    <location>
        <begin position="648"/>
        <end position="663"/>
    </location>
</feature>
<dbReference type="InterPro" id="IPR037252">
    <property type="entry name" value="Mib_Herc2_sf"/>
</dbReference>
<feature type="compositionally biased region" description="Polar residues" evidence="9">
    <location>
        <begin position="734"/>
        <end position="757"/>
    </location>
</feature>
<dbReference type="Gene3D" id="1.25.40.20">
    <property type="entry name" value="Ankyrin repeat-containing domain"/>
    <property type="match status" value="1"/>
</dbReference>
<evidence type="ECO:0000256" key="6">
    <source>
        <dbReference type="PROSITE-ProRule" id="PRU00023"/>
    </source>
</evidence>
<dbReference type="Gene3D" id="2.30.30.40">
    <property type="entry name" value="SH3 Domains"/>
    <property type="match status" value="1"/>
</dbReference>
<dbReference type="GO" id="GO:0043161">
    <property type="term" value="P:proteasome-mediated ubiquitin-dependent protein catabolic process"/>
    <property type="evidence" value="ECO:0007669"/>
    <property type="project" value="TreeGrafter"/>
</dbReference>
<evidence type="ECO:0000313" key="13">
    <source>
        <dbReference type="WBParaSite" id="maker-uti_cns_0001430-snap-gene-0.17-mRNA-1"/>
    </source>
</evidence>
<dbReference type="SUPFAM" id="SSF48371">
    <property type="entry name" value="ARM repeat"/>
    <property type="match status" value="1"/>
</dbReference>
<name>A0A1I8GC05_9PLAT</name>
<feature type="repeat" description="ANK" evidence="6">
    <location>
        <begin position="421"/>
        <end position="453"/>
    </location>
</feature>
<feature type="region of interest" description="Disordered" evidence="9">
    <location>
        <begin position="1835"/>
        <end position="1892"/>
    </location>
</feature>
<dbReference type="PROSITE" id="PS51416">
    <property type="entry name" value="MIB_HERC2"/>
    <property type="match status" value="1"/>
</dbReference>
<keyword evidence="6" id="KW-0040">ANK repeat</keyword>
<keyword evidence="12" id="KW-1185">Reference proteome</keyword>
<sequence length="2498" mass="271204">MDRIDPDTLLDWLSSGHGCDLDNRLMQRDALERLCEVLLFSDNVDRCFEMWSPRVFLPALCRIFLDESAPEEILEIAARAITYFLDVSHDCSRRIVQVDGAVKAICTRLLVADMSDYCSKELAQQCIKIIEGICQREHAAVYEAGGLQCLLAFVKAHGAQCHLDVTHSAMNAATRLCTRVEPSDDSLPTSVDCLQYLLEHQDSGVVDITLRCLATLVDRFAKRHADPAPLAPEGVLSMLLKQLRRRSERNFTAVTAVLTSLCKASPEVAQALLLRQDLDLPDALIEALKLSASSGGEDRIALESLRLSELLMTLVFEGRPALVQLSGSSVVAAALGGLRGASGGGAGGGASGSAERPHRQLIDAIRSKDTETVVDAIESGAFDVNYMDDVGQTLLNWAAAFGTKEMVKFLCSRGADVNFGKRSSSLHYAACFGRPEIVKLLLKYGADPTLKDEENKLPIDKARERQDAGHREVISILTSPREYMSPAGSTAAAAAAAENAAVGDPDDSEDAPSSANASNGTAGYPECRPAFMHRFAPALLGLYWDSMAPSIRRCAIHLLLKLLSYADADFLASLGGSELASGLVQLVAHALQDEQSDIGQRNAALRIAEQFSSGWVPLLRFGLMHEAHLREKAREKRAAKEQAKEQLKQAQSASAGSNSTESSKTAAVTPAVFYQPTQQELEQHRLYQWFDWSLARTRESLFLFGRHCAIELPNMSNGWFKYQLDSRVCTMYSSGSAESESPQRSQHQRETAMQQQDDFSRRLQSVKALALRHHRSGSQKLAEFQAEVGKWQLTASGSELRVCNRDGGTQTTVLRPGLAGFEFETSRKTHLKYVSEHQSQSSQQQQPSQHQPNCNSLASALFLRHLQDVDAAQTGVCDKLRAVGRALAATPNQPHQLAAGEPPSTGSSGVINESGVVELVQLFDHEATVSAYELHTSGLLPALLMYLHSEDRQNSDGLVDLTGRQLRVEPLCSVGELEQYLLKRVCKQWHDLDRSTFRMFQAFPDGAVQLTYAYDFDENGLFYWLGTNAGSQPSWVNPVQAGVVVMTTWNGKDLSYGKLEHFLSRDHAPLNCHTADDRQAAVDLLPSAYTIRHARGFSRSALRNWVLEASHDATNWIVISKHVNDEGLRDPGSTCTWPIELADLRSATAHDLETDDGAAAAGCSRGWRYFQIRVTGKNASNQMHVLSCSGLELYGRVTRAHAEVGAALRAREQQLAKARRRIRDHALNQLVPGARVVRGPDWCWGSQDSLGEGTVTKELTGGKVAVRWDAKPDQIRVYRMQKRDNVYDLTLAPSHDEQQVRQYNLTQRKSNSSPALDFSGPSSAGGGSNSGSSAALNEAEKFEDEERWLSEVLDRGDLSLLKNMEDLMMRGSSAGAGRSAVMGVADHLTASDPNLDSDAAATSAGSAAAGSASASAPSSAASTTSRAGAAAAAAANASSPGDFSDFFNNFAAAVRSSMRRHNQHQMQQSAAQYHHLMHGSGARGSNSSASASAAAAAASAAAGSRTPDLRRQYARLWSHARHRGGGGGGSGGGGGGGGHTGASVGGGGSSEPPPDSTQSFPNLPTASETSPKQRSDSQQQQQQSQAPNPLPQVGRRQRRKSGSGSGGSSSAAAAVSGTATTVVLSDSDSDMMQLCSAHHPDDEFLDYHEDDATATAAAASAGMDVDVDFPPPEVVAAIVGGGGGGGGRQPWDDELIVKRQCPALLPAFDPVPGRTNVNQTQDFHIGDPSPASMDKLMSLMLPQSAAESDNAPSNSTKLVLSVKSVQHTDLELTMQDRSASVFKYIVQAMLEASLRSSATAGSAASRGNGAAISDQLRRVWDTSFTLAYREADAAEGSLSDSRSPAAAAAVKGAERDSTGSEARLLSRSAPSDVGRSPEEMTPAQVEQSLHRGSLHKSQVLDYIAASASEDFMREWRLRGSRRNVMRKNNCRKLISAYRQLLKDQTASAASPAERQRRRRRTASLRLASESEPLTADTAGVEDALNLLHIFYTANAVPAELFHSKKLTQKLTRQAQEPLMLASLALPDWCESVANYCPILFPFSLRLQLFHCVAFGPTRALMWIQAQKRRAQELQQGQTKRPVREDQLPLGEVDLGRLKRERVRIPRLSGDPLLAWAAQLLDTHAARKAELEVQFDGEQGTGLGPTLEFFSLLAAEFTRRDLGMWICEDPNADEAEDAVAEDGKPVGYYVTRPSGLFPAPYRTCPPRVAALFRLLGMSLAKCLQDGRLMDVSLSTPLLRLLCQAQEPGDRDSSAAWWSGILGSQDFACLYPERASLINRLESEPDRAAVAAELEDLCLDCVWLPTSRVPSGSRPLATLFEASPEPVTLSNLAEFAALTRQYALDTGLRAQLEALKNGFDSVFPMHRLRLFTPEELRSLLCGEQAPEWTREDILEHTEPKNGYHRDHPTVLMLADVLTEFNPAERKQFLQFATGCSSLPPGGLRNLHPRLTIVRKHDSSDGSYPSVNTCLHYLKLPEYSCSAVMRDRILVATLEKGFHLN</sequence>
<keyword evidence="3" id="KW-0597">Phosphoprotein</keyword>
<keyword evidence="4 8" id="KW-0808">Transferase</keyword>
<dbReference type="InterPro" id="IPR045322">
    <property type="entry name" value="HECTD1/TRIP12-like"/>
</dbReference>
<dbReference type="InterPro" id="IPR016024">
    <property type="entry name" value="ARM-type_fold"/>
</dbReference>
<feature type="region of interest" description="Disordered" evidence="9">
    <location>
        <begin position="1306"/>
        <end position="1339"/>
    </location>
</feature>
<feature type="region of interest" description="Disordered" evidence="9">
    <location>
        <begin position="1945"/>
        <end position="1970"/>
    </location>
</feature>
<dbReference type="PANTHER" id="PTHR45670:SF1">
    <property type="entry name" value="E3 UBIQUITIN-PROTEIN LIGASE HECTD1"/>
    <property type="match status" value="1"/>
</dbReference>
<dbReference type="SUPFAM" id="SSF159034">
    <property type="entry name" value="Mib/herc2 domain-like"/>
    <property type="match status" value="1"/>
</dbReference>
<feature type="compositionally biased region" description="Low complexity" evidence="9">
    <location>
        <begin position="1608"/>
        <end position="1617"/>
    </location>
</feature>
<feature type="compositionally biased region" description="Low complexity" evidence="9">
    <location>
        <begin position="837"/>
        <end position="852"/>
    </location>
</feature>
<dbReference type="InterPro" id="IPR057948">
    <property type="entry name" value="TPR_TRIP12_N"/>
</dbReference>
<dbReference type="InterPro" id="IPR002110">
    <property type="entry name" value="Ankyrin_rpt"/>
</dbReference>
<proteinExistence type="inferred from homology"/>
<reference evidence="13" key="1">
    <citation type="submission" date="2016-11" db="UniProtKB">
        <authorList>
            <consortium name="WormBaseParasite"/>
        </authorList>
    </citation>
    <scope>IDENTIFICATION</scope>
</reference>
<feature type="region of interest" description="Disordered" evidence="9">
    <location>
        <begin position="495"/>
        <end position="520"/>
    </location>
</feature>
<feature type="region of interest" description="Disordered" evidence="9">
    <location>
        <begin position="833"/>
        <end position="853"/>
    </location>
</feature>
<dbReference type="SMART" id="SM00248">
    <property type="entry name" value="ANK"/>
    <property type="match status" value="2"/>
</dbReference>
<dbReference type="PROSITE" id="PS50088">
    <property type="entry name" value="ANK_REPEAT"/>
    <property type="match status" value="2"/>
</dbReference>
<dbReference type="InterPro" id="IPR035983">
    <property type="entry name" value="Hect_E3_ubiquitin_ligase"/>
</dbReference>
<dbReference type="Pfam" id="PF12796">
    <property type="entry name" value="Ank_2"/>
    <property type="match status" value="1"/>
</dbReference>
<accession>A0A1I8GC05</accession>
<evidence type="ECO:0000256" key="9">
    <source>
        <dbReference type="SAM" id="MobiDB-lite"/>
    </source>
</evidence>
<evidence type="ECO:0000256" key="1">
    <source>
        <dbReference type="ARBA" id="ARBA00000885"/>
    </source>
</evidence>
<organism evidence="12 13">
    <name type="scientific">Macrostomum lignano</name>
    <dbReference type="NCBI Taxonomy" id="282301"/>
    <lineage>
        <taxon>Eukaryota</taxon>
        <taxon>Metazoa</taxon>
        <taxon>Spiralia</taxon>
        <taxon>Lophotrochozoa</taxon>
        <taxon>Platyhelminthes</taxon>
        <taxon>Rhabditophora</taxon>
        <taxon>Macrostomorpha</taxon>
        <taxon>Macrostomida</taxon>
        <taxon>Macrostomidae</taxon>
        <taxon>Macrostomum</taxon>
    </lineage>
</organism>
<dbReference type="InterPro" id="IPR036770">
    <property type="entry name" value="Ankyrin_rpt-contain_sf"/>
</dbReference>
<dbReference type="PANTHER" id="PTHR45670">
    <property type="entry name" value="E3 UBIQUITIN-PROTEIN LIGASE TRIP12"/>
    <property type="match status" value="1"/>
</dbReference>
<feature type="domain" description="HECT" evidence="10">
    <location>
        <begin position="2121"/>
        <end position="2498"/>
    </location>
</feature>
<evidence type="ECO:0000256" key="4">
    <source>
        <dbReference type="ARBA" id="ARBA00022679"/>
    </source>
</evidence>
<feature type="region of interest" description="Disordered" evidence="9">
    <location>
        <begin position="734"/>
        <end position="758"/>
    </location>
</feature>
<feature type="region of interest" description="Disordered" evidence="9">
    <location>
        <begin position="632"/>
        <end position="663"/>
    </location>
</feature>
<dbReference type="Gene3D" id="1.10.720.80">
    <property type="match status" value="1"/>
</dbReference>